<name>A0AAV7MEM1_PLEWA</name>
<accession>A0AAV7MEM1</accession>
<keyword evidence="3" id="KW-1185">Reference proteome</keyword>
<feature type="chain" id="PRO_5043540953" evidence="1">
    <location>
        <begin position="28"/>
        <end position="116"/>
    </location>
</feature>
<protein>
    <submittedName>
        <fullName evidence="2">Uncharacterized protein</fullName>
    </submittedName>
</protein>
<comment type="caution">
    <text evidence="2">The sequence shown here is derived from an EMBL/GenBank/DDBJ whole genome shotgun (WGS) entry which is preliminary data.</text>
</comment>
<evidence type="ECO:0000313" key="2">
    <source>
        <dbReference type="EMBL" id="KAJ1099553.1"/>
    </source>
</evidence>
<gene>
    <name evidence="2" type="ORF">NDU88_004653</name>
</gene>
<evidence type="ECO:0000313" key="3">
    <source>
        <dbReference type="Proteomes" id="UP001066276"/>
    </source>
</evidence>
<organism evidence="2 3">
    <name type="scientific">Pleurodeles waltl</name>
    <name type="common">Iberian ribbed newt</name>
    <dbReference type="NCBI Taxonomy" id="8319"/>
    <lineage>
        <taxon>Eukaryota</taxon>
        <taxon>Metazoa</taxon>
        <taxon>Chordata</taxon>
        <taxon>Craniata</taxon>
        <taxon>Vertebrata</taxon>
        <taxon>Euteleostomi</taxon>
        <taxon>Amphibia</taxon>
        <taxon>Batrachia</taxon>
        <taxon>Caudata</taxon>
        <taxon>Salamandroidea</taxon>
        <taxon>Salamandridae</taxon>
        <taxon>Pleurodelinae</taxon>
        <taxon>Pleurodeles</taxon>
    </lineage>
</organism>
<proteinExistence type="predicted"/>
<dbReference type="Proteomes" id="UP001066276">
    <property type="component" value="Chromosome 10"/>
</dbReference>
<sequence length="116" mass="13614">MRTLNTYWCHICVTCVKMRLWTCVVEAVELTLAGRLSLQIKFRMTIGYGSERWQYTVMMKILNHLSHCYGFDIHLLCWSITCPYDKAKILIESVTTHLRFHSLQCTQIRLVAQAKT</sequence>
<dbReference type="EMBL" id="JANPWB010000014">
    <property type="protein sequence ID" value="KAJ1099553.1"/>
    <property type="molecule type" value="Genomic_DNA"/>
</dbReference>
<reference evidence="2" key="1">
    <citation type="journal article" date="2022" name="bioRxiv">
        <title>Sequencing and chromosome-scale assembly of the giantPleurodeles waltlgenome.</title>
        <authorList>
            <person name="Brown T."/>
            <person name="Elewa A."/>
            <person name="Iarovenko S."/>
            <person name="Subramanian E."/>
            <person name="Araus A.J."/>
            <person name="Petzold A."/>
            <person name="Susuki M."/>
            <person name="Suzuki K.-i.T."/>
            <person name="Hayashi T."/>
            <person name="Toyoda A."/>
            <person name="Oliveira C."/>
            <person name="Osipova E."/>
            <person name="Leigh N.D."/>
            <person name="Simon A."/>
            <person name="Yun M.H."/>
        </authorList>
    </citation>
    <scope>NUCLEOTIDE SEQUENCE</scope>
    <source>
        <strain evidence="2">20211129_DDA</strain>
        <tissue evidence="2">Liver</tissue>
    </source>
</reference>
<feature type="signal peptide" evidence="1">
    <location>
        <begin position="1"/>
        <end position="27"/>
    </location>
</feature>
<evidence type="ECO:0000256" key="1">
    <source>
        <dbReference type="SAM" id="SignalP"/>
    </source>
</evidence>
<dbReference type="AlphaFoldDB" id="A0AAV7MEM1"/>
<keyword evidence="1" id="KW-0732">Signal</keyword>